<evidence type="ECO:0000313" key="2">
    <source>
        <dbReference type="Proteomes" id="UP001242811"/>
    </source>
</evidence>
<name>A0ABU0L3Y5_9BACL</name>
<protein>
    <submittedName>
        <fullName evidence="1">Uncharacterized protein</fullName>
    </submittedName>
</protein>
<sequence>MSFPEVNGILDDIAFQSDEAQSYIKEYGESIEEVLRFEQTNLPHVPKRSNGETFTYIGSFTGHYFQAFGAEVVYLFYDRELSKAVICFEYS</sequence>
<reference evidence="1 2" key="1">
    <citation type="submission" date="2023-07" db="EMBL/GenBank/DDBJ databases">
        <title>Genomic Encyclopedia of Type Strains, Phase IV (KMG-IV): sequencing the most valuable type-strain genomes for metagenomic binning, comparative biology and taxonomic classification.</title>
        <authorList>
            <person name="Goeker M."/>
        </authorList>
    </citation>
    <scope>NUCLEOTIDE SEQUENCE [LARGE SCALE GENOMIC DNA]</scope>
    <source>
        <strain evidence="1 2">DSM 14914</strain>
    </source>
</reference>
<comment type="caution">
    <text evidence="1">The sequence shown here is derived from an EMBL/GenBank/DDBJ whole genome shotgun (WGS) entry which is preliminary data.</text>
</comment>
<gene>
    <name evidence="1" type="ORF">QOZ95_004187</name>
</gene>
<dbReference type="EMBL" id="JAUSWA010000030">
    <property type="protein sequence ID" value="MDQ0496001.1"/>
    <property type="molecule type" value="Genomic_DNA"/>
</dbReference>
<proteinExistence type="predicted"/>
<accession>A0ABU0L3Y5</accession>
<evidence type="ECO:0000313" key="1">
    <source>
        <dbReference type="EMBL" id="MDQ0496001.1"/>
    </source>
</evidence>
<organism evidence="1 2">
    <name type="scientific">Paenibacillus brasilensis</name>
    <dbReference type="NCBI Taxonomy" id="128574"/>
    <lineage>
        <taxon>Bacteria</taxon>
        <taxon>Bacillati</taxon>
        <taxon>Bacillota</taxon>
        <taxon>Bacilli</taxon>
        <taxon>Bacillales</taxon>
        <taxon>Paenibacillaceae</taxon>
        <taxon>Paenibacillus</taxon>
    </lineage>
</organism>
<dbReference type="Proteomes" id="UP001242811">
    <property type="component" value="Unassembled WGS sequence"/>
</dbReference>
<keyword evidence="2" id="KW-1185">Reference proteome</keyword>